<comment type="caution">
    <text evidence="1">The sequence shown here is derived from an EMBL/GenBank/DDBJ whole genome shotgun (WGS) entry which is preliminary data.</text>
</comment>
<proteinExistence type="predicted"/>
<gene>
    <name evidence="1" type="ORF">JOE66_001753</name>
</gene>
<keyword evidence="2" id="KW-1185">Reference proteome</keyword>
<dbReference type="RefSeq" id="WP_205108607.1">
    <property type="nucleotide sequence ID" value="NZ_BAAAHT010000013.1"/>
</dbReference>
<evidence type="ECO:0000313" key="1">
    <source>
        <dbReference type="EMBL" id="MBM7472119.1"/>
    </source>
</evidence>
<dbReference type="EMBL" id="JAFBBU010000001">
    <property type="protein sequence ID" value="MBM7472119.1"/>
    <property type="molecule type" value="Genomic_DNA"/>
</dbReference>
<accession>A0ABS2L508</accession>
<protein>
    <submittedName>
        <fullName evidence="1">Uncharacterized SAM-binding protein YcdF (DUF218 family)</fullName>
    </submittedName>
</protein>
<evidence type="ECO:0000313" key="2">
    <source>
        <dbReference type="Proteomes" id="UP000776164"/>
    </source>
</evidence>
<reference evidence="1 2" key="1">
    <citation type="submission" date="2021-01" db="EMBL/GenBank/DDBJ databases">
        <title>Sequencing the genomes of 1000 actinobacteria strains.</title>
        <authorList>
            <person name="Klenk H.-P."/>
        </authorList>
    </citation>
    <scope>NUCLEOTIDE SEQUENCE [LARGE SCALE GENOMIC DNA]</scope>
    <source>
        <strain evidence="1 2">DSM 13057</strain>
    </source>
</reference>
<dbReference type="Proteomes" id="UP000776164">
    <property type="component" value="Unassembled WGS sequence"/>
</dbReference>
<sequence length="182" mass="19956">MSRRSKRLLVTVVAVATVLSLVVAFAVANLAYPQTGRPERTDVVLVLGPATSDRIALAESLMKKGLSSNLLVSVGSSKTTDDPDRICSKKVSYMVYCAVPDPFTTQGEARWLGRMAQEHGWKSATVITFKPHITRARIIVQRCFSGELDMLAITTPLSLIDWMYQFAYQNAAYVKVALTPGC</sequence>
<organism evidence="1 2">
    <name type="scientific">Subtercola frigoramans</name>
    <dbReference type="NCBI Taxonomy" id="120298"/>
    <lineage>
        <taxon>Bacteria</taxon>
        <taxon>Bacillati</taxon>
        <taxon>Actinomycetota</taxon>
        <taxon>Actinomycetes</taxon>
        <taxon>Micrococcales</taxon>
        <taxon>Microbacteriaceae</taxon>
        <taxon>Subtercola</taxon>
    </lineage>
</organism>
<name>A0ABS2L508_9MICO</name>